<dbReference type="Pfam" id="PF00149">
    <property type="entry name" value="Metallophos"/>
    <property type="match status" value="1"/>
</dbReference>
<dbReference type="AlphaFoldDB" id="Q30VN4"/>
<dbReference type="STRING" id="207559.Dde_3469"/>
<dbReference type="Proteomes" id="UP000002710">
    <property type="component" value="Chromosome"/>
</dbReference>
<dbReference type="PANTHER" id="PTHR42850:SF2">
    <property type="entry name" value="BLL5683 PROTEIN"/>
    <property type="match status" value="1"/>
</dbReference>
<dbReference type="PIRSF" id="PIRSF000883">
    <property type="entry name" value="Pesterase_MJ0912"/>
    <property type="match status" value="1"/>
</dbReference>
<dbReference type="KEGG" id="dde:Dde_3469"/>
<dbReference type="GO" id="GO:0005737">
    <property type="term" value="C:cytoplasm"/>
    <property type="evidence" value="ECO:0007669"/>
    <property type="project" value="TreeGrafter"/>
</dbReference>
<dbReference type="EMBL" id="CP000112">
    <property type="protein sequence ID" value="ABB40262.2"/>
    <property type="molecule type" value="Genomic_DNA"/>
</dbReference>
<dbReference type="InterPro" id="IPR029052">
    <property type="entry name" value="Metallo-depent_PP-like"/>
</dbReference>
<sequence>MPVAILSDIHGNLPAFEAVLEDMDACGVHEIISLGDNVGYGPQPDEVVRLCMRRGVISVAGNHEAGVLLERERRRFNFQSHEALMRTIALLSDCAVEWIASLPRGLSRHGCRFVHGMPPDSVHKYLFAVSGGELKGAFQAFLGPLCFVGHTHDLELVCLRGGVLERRPLEQGPCLFEPDCRYIVNVGSAGQPRDGDNRAKYALWWPDDGRLEMRFVSYDIERAVALFAERGMPLRYAQRLR</sequence>
<evidence type="ECO:0000313" key="2">
    <source>
        <dbReference type="EMBL" id="ABB40262.2"/>
    </source>
</evidence>
<dbReference type="InterPro" id="IPR050126">
    <property type="entry name" value="Ap4A_hydrolase"/>
</dbReference>
<feature type="domain" description="Calcineurin-like phosphoesterase" evidence="1">
    <location>
        <begin position="1"/>
        <end position="106"/>
    </location>
</feature>
<accession>Q30VN4</accession>
<keyword evidence="3" id="KW-1185">Reference proteome</keyword>
<protein>
    <submittedName>
        <fullName evidence="2">Metallophosphoesterase</fullName>
    </submittedName>
</protein>
<evidence type="ECO:0000259" key="1">
    <source>
        <dbReference type="Pfam" id="PF00149"/>
    </source>
</evidence>
<dbReference type="CDD" id="cd00838">
    <property type="entry name" value="MPP_superfamily"/>
    <property type="match status" value="1"/>
</dbReference>
<dbReference type="Gene3D" id="3.60.21.10">
    <property type="match status" value="1"/>
</dbReference>
<dbReference type="SUPFAM" id="SSF56300">
    <property type="entry name" value="Metallo-dependent phosphatases"/>
    <property type="match status" value="1"/>
</dbReference>
<dbReference type="InterPro" id="IPR004843">
    <property type="entry name" value="Calcineurin-like_PHP"/>
</dbReference>
<organism evidence="2 3">
    <name type="scientific">Oleidesulfovibrio alaskensis (strain ATCC BAA-1058 / DSM 17464 / G20)</name>
    <name type="common">Desulfovibrio alaskensis</name>
    <dbReference type="NCBI Taxonomy" id="207559"/>
    <lineage>
        <taxon>Bacteria</taxon>
        <taxon>Pseudomonadati</taxon>
        <taxon>Thermodesulfobacteriota</taxon>
        <taxon>Desulfovibrionia</taxon>
        <taxon>Desulfovibrionales</taxon>
        <taxon>Desulfovibrionaceae</taxon>
        <taxon>Oleidesulfovibrio</taxon>
    </lineage>
</organism>
<evidence type="ECO:0000313" key="3">
    <source>
        <dbReference type="Proteomes" id="UP000002710"/>
    </source>
</evidence>
<dbReference type="HOGENOM" id="CLU_074761_1_1_7"/>
<dbReference type="PANTHER" id="PTHR42850">
    <property type="entry name" value="METALLOPHOSPHOESTERASE"/>
    <property type="match status" value="1"/>
</dbReference>
<dbReference type="InterPro" id="IPR011152">
    <property type="entry name" value="Pesterase_MJ0912"/>
</dbReference>
<name>Q30VN4_OLEA2</name>
<proteinExistence type="predicted"/>
<dbReference type="eggNOG" id="COG0639">
    <property type="taxonomic scope" value="Bacteria"/>
</dbReference>
<dbReference type="GO" id="GO:0016791">
    <property type="term" value="F:phosphatase activity"/>
    <property type="evidence" value="ECO:0007669"/>
    <property type="project" value="TreeGrafter"/>
</dbReference>
<reference evidence="2 3" key="1">
    <citation type="journal article" date="2011" name="J. Bacteriol.">
        <title>Complete genome sequence and updated annotation of Desulfovibrio alaskensis G20.</title>
        <authorList>
            <person name="Hauser L.J."/>
            <person name="Land M.L."/>
            <person name="Brown S.D."/>
            <person name="Larimer F."/>
            <person name="Keller K.L."/>
            <person name="Rapp-Giles B.J."/>
            <person name="Price M.N."/>
            <person name="Lin M."/>
            <person name="Bruce D.C."/>
            <person name="Detter J.C."/>
            <person name="Tapia R."/>
            <person name="Han C.S."/>
            <person name="Goodwin L.A."/>
            <person name="Cheng J.F."/>
            <person name="Pitluck S."/>
            <person name="Copeland A."/>
            <person name="Lucas S."/>
            <person name="Nolan M."/>
            <person name="Lapidus A.L."/>
            <person name="Palumbo A.V."/>
            <person name="Wall J.D."/>
        </authorList>
    </citation>
    <scope>NUCLEOTIDE SEQUENCE [LARGE SCALE GENOMIC DNA]</scope>
    <source>
        <strain evidence="3">ATCC BAA 1058 / DSM 17464 / G20</strain>
    </source>
</reference>
<gene>
    <name evidence="2" type="ordered locus">Dde_3469</name>
</gene>